<dbReference type="RefSeq" id="WP_028423491.1">
    <property type="nucleotide sequence ID" value="NZ_BAAAVP010000078.1"/>
</dbReference>
<keyword evidence="1" id="KW-0472">Membrane</keyword>
<evidence type="ECO:0000313" key="3">
    <source>
        <dbReference type="Proteomes" id="UP000517694"/>
    </source>
</evidence>
<feature type="transmembrane region" description="Helical" evidence="1">
    <location>
        <begin position="32"/>
        <end position="55"/>
    </location>
</feature>
<keyword evidence="3" id="KW-1185">Reference proteome</keyword>
<evidence type="ECO:0000313" key="2">
    <source>
        <dbReference type="EMBL" id="MBC2864698.1"/>
    </source>
</evidence>
<dbReference type="OrthoDB" id="4314184at2"/>
<organism evidence="2 3">
    <name type="scientific">Streptomyces mexicanus</name>
    <dbReference type="NCBI Taxonomy" id="178566"/>
    <lineage>
        <taxon>Bacteria</taxon>
        <taxon>Bacillati</taxon>
        <taxon>Actinomycetota</taxon>
        <taxon>Actinomycetes</taxon>
        <taxon>Kitasatosporales</taxon>
        <taxon>Streptomycetaceae</taxon>
        <taxon>Streptomyces</taxon>
    </lineage>
</organism>
<keyword evidence="1" id="KW-1133">Transmembrane helix</keyword>
<reference evidence="2 3" key="1">
    <citation type="submission" date="2020-08" db="EMBL/GenBank/DDBJ databases">
        <title>Whole-Genome Sequence of French Clinical Streptomyces mexicanus Strain Q0842.</title>
        <authorList>
            <person name="Boxberger M."/>
            <person name="La Scola B."/>
        </authorList>
    </citation>
    <scope>NUCLEOTIDE SEQUENCE [LARGE SCALE GENOMIC DNA]</scope>
    <source>
        <strain evidence="2 3">Marseille-Q0842</strain>
    </source>
</reference>
<keyword evidence="1" id="KW-0812">Transmembrane</keyword>
<comment type="caution">
    <text evidence="2">The sequence shown here is derived from an EMBL/GenBank/DDBJ whole genome shotgun (WGS) entry which is preliminary data.</text>
</comment>
<accession>A0A7X1LPC1</accession>
<sequence length="71" mass="7621">MNRALGYAVAAVPAVAFFATPFLPFVDTTRLWFGLPAVLVWGVVWTLGTTAALAVTERLGTHRDEQEGTTA</sequence>
<protein>
    <recommendedName>
        <fullName evidence="4">DUF3311 domain-containing protein</fullName>
    </recommendedName>
</protein>
<dbReference type="AlphaFoldDB" id="A0A7X1LPC1"/>
<feature type="transmembrane region" description="Helical" evidence="1">
    <location>
        <begin position="7"/>
        <end position="26"/>
    </location>
</feature>
<dbReference type="EMBL" id="JACMHY010000002">
    <property type="protein sequence ID" value="MBC2864698.1"/>
    <property type="molecule type" value="Genomic_DNA"/>
</dbReference>
<dbReference type="Proteomes" id="UP000517694">
    <property type="component" value="Unassembled WGS sequence"/>
</dbReference>
<evidence type="ECO:0008006" key="4">
    <source>
        <dbReference type="Google" id="ProtNLM"/>
    </source>
</evidence>
<evidence type="ECO:0000256" key="1">
    <source>
        <dbReference type="SAM" id="Phobius"/>
    </source>
</evidence>
<name>A0A7X1LPC1_9ACTN</name>
<gene>
    <name evidence="2" type="ORF">H1R13_06735</name>
</gene>
<proteinExistence type="predicted"/>